<dbReference type="InterPro" id="IPR006638">
    <property type="entry name" value="Elp3/MiaA/NifB-like_rSAM"/>
</dbReference>
<dbReference type="SFLD" id="SFLDG01123">
    <property type="entry name" value="methyltransferase_(Class_B)"/>
    <property type="match status" value="1"/>
</dbReference>
<dbReference type="InterPro" id="IPR034466">
    <property type="entry name" value="Methyltransferase_Class_B"/>
</dbReference>
<dbReference type="InterPro" id="IPR058240">
    <property type="entry name" value="rSAM_sf"/>
</dbReference>
<dbReference type="SFLD" id="SFLDS00029">
    <property type="entry name" value="Radical_SAM"/>
    <property type="match status" value="1"/>
</dbReference>
<dbReference type="CDD" id="cd01335">
    <property type="entry name" value="Radical_SAM"/>
    <property type="match status" value="1"/>
</dbReference>
<evidence type="ECO:0000256" key="3">
    <source>
        <dbReference type="ARBA" id="ARBA00022679"/>
    </source>
</evidence>
<evidence type="ECO:0000256" key="7">
    <source>
        <dbReference type="ARBA" id="ARBA00023014"/>
    </source>
</evidence>
<reference evidence="11" key="1">
    <citation type="journal article" date="2019" name="Int. J. Syst. Evol. Microbiol.">
        <title>The Global Catalogue of Microorganisms (GCM) 10K type strain sequencing project: providing services to taxonomists for standard genome sequencing and annotation.</title>
        <authorList>
            <consortium name="The Broad Institute Genomics Platform"/>
            <consortium name="The Broad Institute Genome Sequencing Center for Infectious Disease"/>
            <person name="Wu L."/>
            <person name="Ma J."/>
        </authorList>
    </citation>
    <scope>NUCLEOTIDE SEQUENCE [LARGE SCALE GENOMIC DNA]</scope>
    <source>
        <strain evidence="11">JCM 17919</strain>
    </source>
</reference>
<evidence type="ECO:0000256" key="4">
    <source>
        <dbReference type="ARBA" id="ARBA00022691"/>
    </source>
</evidence>
<comment type="caution">
    <text evidence="10">The sequence shown here is derived from an EMBL/GenBank/DDBJ whole genome shotgun (WGS) entry which is preliminary data.</text>
</comment>
<dbReference type="Proteomes" id="UP001501725">
    <property type="component" value="Unassembled WGS sequence"/>
</dbReference>
<dbReference type="Gene3D" id="3.80.30.20">
    <property type="entry name" value="tm_1862 like domain"/>
    <property type="match status" value="1"/>
</dbReference>
<feature type="domain" description="B12-binding" evidence="8">
    <location>
        <begin position="11"/>
        <end position="149"/>
    </location>
</feature>
<gene>
    <name evidence="10" type="ORF">GCM10023184_34590</name>
</gene>
<evidence type="ECO:0000256" key="5">
    <source>
        <dbReference type="ARBA" id="ARBA00022723"/>
    </source>
</evidence>
<dbReference type="InterPro" id="IPR006158">
    <property type="entry name" value="Cobalamin-bd"/>
</dbReference>
<evidence type="ECO:0000313" key="10">
    <source>
        <dbReference type="EMBL" id="GAA4338263.1"/>
    </source>
</evidence>
<accession>A0ABP8HEI5</accession>
<keyword evidence="4" id="KW-0949">S-adenosyl-L-methionine</keyword>
<feature type="domain" description="Radical SAM core" evidence="9">
    <location>
        <begin position="197"/>
        <end position="434"/>
    </location>
</feature>
<dbReference type="InterPro" id="IPR051198">
    <property type="entry name" value="BchE-like"/>
</dbReference>
<evidence type="ECO:0000313" key="11">
    <source>
        <dbReference type="Proteomes" id="UP001501725"/>
    </source>
</evidence>
<dbReference type="InterPro" id="IPR007197">
    <property type="entry name" value="rSAM"/>
</dbReference>
<dbReference type="EMBL" id="BAABGY010000011">
    <property type="protein sequence ID" value="GAA4338263.1"/>
    <property type="molecule type" value="Genomic_DNA"/>
</dbReference>
<comment type="cofactor">
    <cofactor evidence="1">
        <name>[4Fe-4S] cluster</name>
        <dbReference type="ChEBI" id="CHEBI:49883"/>
    </cofactor>
</comment>
<sequence length="484" mass="54633">MILLSHAYLLRLDPKQWKLRQPYPPLGTLYAAALLRANGHEVAVHDAQFDEGPEAIDTPLQRYRPRCFVLFDDGFNYLTKMCLSNMRDAAFATIARAKKMGCTVIVSSSDSTDHFERYLEAGADYVLLGEAETTLLELVTALQEGTDVSTVAGMAYRSAVGIMKTAKRPVLRDLDSLPLPAWNLLDIAPYRYMWERSAGALSLNIATTRGCPYKCNWCAKPIYGNRYNVRSPESVVAELKWLRKLYDPKHIWFCDDIFGLKPGWVERFAELLRAEGLRIPFKIQSRADLLLQERYAAALAAAGCATVWMGAESGSQAVLDAMDKGITVEQIAEATAQLRRHGIAPCFFIQFGYLGETDADIDATLRMIRSLRPHDIGISVSYPLPGTRFYEKVRAQLGEKANWTDSDELLLLFRNHHGARFYRQLHRYVHRSYRKRQALQQAAQLLRHPLRANGASLKKAASALFYIPASLVARYRLHQLRGTS</sequence>
<name>A0ABP8HEI5_9BACT</name>
<dbReference type="SMART" id="SM00729">
    <property type="entry name" value="Elp3"/>
    <property type="match status" value="1"/>
</dbReference>
<organism evidence="10 11">
    <name type="scientific">Flaviaesturariibacter amylovorans</name>
    <dbReference type="NCBI Taxonomy" id="1084520"/>
    <lineage>
        <taxon>Bacteria</taxon>
        <taxon>Pseudomonadati</taxon>
        <taxon>Bacteroidota</taxon>
        <taxon>Chitinophagia</taxon>
        <taxon>Chitinophagales</taxon>
        <taxon>Chitinophagaceae</taxon>
        <taxon>Flaviaestuariibacter</taxon>
    </lineage>
</organism>
<evidence type="ECO:0000256" key="1">
    <source>
        <dbReference type="ARBA" id="ARBA00001966"/>
    </source>
</evidence>
<evidence type="ECO:0000259" key="9">
    <source>
        <dbReference type="PROSITE" id="PS51918"/>
    </source>
</evidence>
<dbReference type="SFLD" id="SFLDG01082">
    <property type="entry name" value="B12-binding_domain_containing"/>
    <property type="match status" value="1"/>
</dbReference>
<dbReference type="Gene3D" id="3.40.50.280">
    <property type="entry name" value="Cobalamin-binding domain"/>
    <property type="match status" value="1"/>
</dbReference>
<dbReference type="PROSITE" id="PS51332">
    <property type="entry name" value="B12_BINDING"/>
    <property type="match status" value="1"/>
</dbReference>
<keyword evidence="6" id="KW-0408">Iron</keyword>
<evidence type="ECO:0000256" key="2">
    <source>
        <dbReference type="ARBA" id="ARBA00022603"/>
    </source>
</evidence>
<dbReference type="RefSeq" id="WP_345257052.1">
    <property type="nucleotide sequence ID" value="NZ_BAABGY010000011.1"/>
</dbReference>
<evidence type="ECO:0000259" key="8">
    <source>
        <dbReference type="PROSITE" id="PS51332"/>
    </source>
</evidence>
<dbReference type="Pfam" id="PF04055">
    <property type="entry name" value="Radical_SAM"/>
    <property type="match status" value="1"/>
</dbReference>
<evidence type="ECO:0000256" key="6">
    <source>
        <dbReference type="ARBA" id="ARBA00023004"/>
    </source>
</evidence>
<keyword evidence="11" id="KW-1185">Reference proteome</keyword>
<keyword evidence="3" id="KW-0808">Transferase</keyword>
<dbReference type="PANTHER" id="PTHR43409">
    <property type="entry name" value="ANAEROBIC MAGNESIUM-PROTOPORPHYRIN IX MONOMETHYL ESTER CYCLASE-RELATED"/>
    <property type="match status" value="1"/>
</dbReference>
<dbReference type="PANTHER" id="PTHR43409:SF7">
    <property type="entry name" value="BLL1977 PROTEIN"/>
    <property type="match status" value="1"/>
</dbReference>
<protein>
    <submittedName>
        <fullName evidence="10">Radical SAM protein</fullName>
    </submittedName>
</protein>
<proteinExistence type="predicted"/>
<dbReference type="SUPFAM" id="SSF102114">
    <property type="entry name" value="Radical SAM enzymes"/>
    <property type="match status" value="1"/>
</dbReference>
<keyword evidence="2" id="KW-0489">Methyltransferase</keyword>
<keyword evidence="7" id="KW-0411">Iron-sulfur</keyword>
<dbReference type="InterPro" id="IPR023404">
    <property type="entry name" value="rSAM_horseshoe"/>
</dbReference>
<keyword evidence="5" id="KW-0479">Metal-binding</keyword>
<dbReference type="PROSITE" id="PS51918">
    <property type="entry name" value="RADICAL_SAM"/>
    <property type="match status" value="1"/>
</dbReference>